<name>A0A8S3W9Q5_PARAO</name>
<gene>
    <name evidence="2" type="ORF">PAPOLLO_LOCUS3886</name>
</gene>
<evidence type="ECO:0000313" key="2">
    <source>
        <dbReference type="EMBL" id="CAG4948927.1"/>
    </source>
</evidence>
<sequence>MDDACKCNKKCGEKISQVSRQAIFDNFGNLIITRISGNISYAMLIIPLLVPVQLPKQLQHMKYQVQYRAPSPPPPGVTRTPEEIEAEIKKVEAEYEKLALVFIEYV</sequence>
<accession>A0A8S3W9Q5</accession>
<organism evidence="2 3">
    <name type="scientific">Parnassius apollo</name>
    <name type="common">Apollo butterfly</name>
    <name type="synonym">Papilio apollo</name>
    <dbReference type="NCBI Taxonomy" id="110799"/>
    <lineage>
        <taxon>Eukaryota</taxon>
        <taxon>Metazoa</taxon>
        <taxon>Ecdysozoa</taxon>
        <taxon>Arthropoda</taxon>
        <taxon>Hexapoda</taxon>
        <taxon>Insecta</taxon>
        <taxon>Pterygota</taxon>
        <taxon>Neoptera</taxon>
        <taxon>Endopterygota</taxon>
        <taxon>Lepidoptera</taxon>
        <taxon>Glossata</taxon>
        <taxon>Ditrysia</taxon>
        <taxon>Papilionoidea</taxon>
        <taxon>Papilionidae</taxon>
        <taxon>Parnassiinae</taxon>
        <taxon>Parnassini</taxon>
        <taxon>Parnassius</taxon>
        <taxon>Parnassius</taxon>
    </lineage>
</organism>
<dbReference type="AlphaFoldDB" id="A0A8S3W9Q5"/>
<dbReference type="EMBL" id="CAJQZP010000220">
    <property type="protein sequence ID" value="CAG4948927.1"/>
    <property type="molecule type" value="Genomic_DNA"/>
</dbReference>
<dbReference type="OrthoDB" id="7490223at2759"/>
<keyword evidence="3" id="KW-1185">Reference proteome</keyword>
<dbReference type="Proteomes" id="UP000691718">
    <property type="component" value="Unassembled WGS sequence"/>
</dbReference>
<evidence type="ECO:0000313" key="3">
    <source>
        <dbReference type="Proteomes" id="UP000691718"/>
    </source>
</evidence>
<keyword evidence="1" id="KW-0472">Membrane</keyword>
<protein>
    <submittedName>
        <fullName evidence="2">(apollo) hypothetical protein</fullName>
    </submittedName>
</protein>
<proteinExistence type="predicted"/>
<keyword evidence="1" id="KW-0812">Transmembrane</keyword>
<keyword evidence="1" id="KW-1133">Transmembrane helix</keyword>
<feature type="transmembrane region" description="Helical" evidence="1">
    <location>
        <begin position="31"/>
        <end position="52"/>
    </location>
</feature>
<evidence type="ECO:0000256" key="1">
    <source>
        <dbReference type="SAM" id="Phobius"/>
    </source>
</evidence>
<reference evidence="2" key="1">
    <citation type="submission" date="2021-04" db="EMBL/GenBank/DDBJ databases">
        <authorList>
            <person name="Tunstrom K."/>
        </authorList>
    </citation>
    <scope>NUCLEOTIDE SEQUENCE</scope>
</reference>
<comment type="caution">
    <text evidence="2">The sequence shown here is derived from an EMBL/GenBank/DDBJ whole genome shotgun (WGS) entry which is preliminary data.</text>
</comment>